<feature type="domain" description="Beta-catenin-like protein 1 N-terminal" evidence="7">
    <location>
        <begin position="37"/>
        <end position="144"/>
    </location>
</feature>
<keyword evidence="3" id="KW-0677">Repeat</keyword>
<keyword evidence="5" id="KW-0539">Nucleus</keyword>
<dbReference type="Proteomes" id="UP000054558">
    <property type="component" value="Unassembled WGS sequence"/>
</dbReference>
<evidence type="ECO:0000256" key="1">
    <source>
        <dbReference type="ARBA" id="ARBA00004123"/>
    </source>
</evidence>
<sequence>MAEPSRKRPSRFDADGERSTTRARPNGIELSNGAHGEDDVDMALLEAAEKEAGQGVETLDARTLKRMVLSFEKRVTENLEARMKYADAPEKFVGSEVDLDEEVKKLHALSAAPELYPELVRLNVVPSLVGLLSHENVDISTDVIDVIKDLTDSDALEESSEEAQVLVDALLDNNVLELLTQNLSRLDESSPDEASAVYSTLGIVENLVEVSPPVAEMVCERTKLLAWLLNRLKGREADGNKLYSSEILAILMQESSVNQKKLGQMNGIDVLLKAVAAFKSRDPRTTDEEEMLENLYDVLCSVLLPDENKERFVASEGVELMIIVIRQKRQAYASAFKTLDFALTRCPTACDRFVNVQGLKTLFAAFMAKGLPKSKKKDQSPDEIDERAVSLIASLLGNVTRGSLRDRILSKFVEREYEKVDRLMELFIKYQGRVEEEEGRQQNLPADLQEDLSDEERYLAKLGAGLYTLQLLALIAGSIWATDHRGMRERLLLLLHQQGLTLEVIRRVLQEYHDNIGDVEGQHERDKRRSRVQRFMKAMTPKELEQDPFGISELT</sequence>
<evidence type="ECO:0000256" key="3">
    <source>
        <dbReference type="ARBA" id="ARBA00022737"/>
    </source>
</evidence>
<dbReference type="PANTHER" id="PTHR14978:SF0">
    <property type="entry name" value="BETA-CATENIN-LIKE PROTEIN 1"/>
    <property type="match status" value="1"/>
</dbReference>
<organism evidence="8 9">
    <name type="scientific">Klebsormidium nitens</name>
    <name type="common">Green alga</name>
    <name type="synonym">Ulothrix nitens</name>
    <dbReference type="NCBI Taxonomy" id="105231"/>
    <lineage>
        <taxon>Eukaryota</taxon>
        <taxon>Viridiplantae</taxon>
        <taxon>Streptophyta</taxon>
        <taxon>Klebsormidiophyceae</taxon>
        <taxon>Klebsormidiales</taxon>
        <taxon>Klebsormidiaceae</taxon>
        <taxon>Klebsormidium</taxon>
    </lineage>
</organism>
<dbReference type="OMA" id="TDWREQE"/>
<keyword evidence="2" id="KW-0597">Phosphoprotein</keyword>
<reference evidence="8 9" key="1">
    <citation type="journal article" date="2014" name="Nat. Commun.">
        <title>Klebsormidium flaccidum genome reveals primary factors for plant terrestrial adaptation.</title>
        <authorList>
            <person name="Hori K."/>
            <person name="Maruyama F."/>
            <person name="Fujisawa T."/>
            <person name="Togashi T."/>
            <person name="Yamamoto N."/>
            <person name="Seo M."/>
            <person name="Sato S."/>
            <person name="Yamada T."/>
            <person name="Mori H."/>
            <person name="Tajima N."/>
            <person name="Moriyama T."/>
            <person name="Ikeuchi M."/>
            <person name="Watanabe M."/>
            <person name="Wada H."/>
            <person name="Kobayashi K."/>
            <person name="Saito M."/>
            <person name="Masuda T."/>
            <person name="Sasaki-Sekimoto Y."/>
            <person name="Mashiguchi K."/>
            <person name="Awai K."/>
            <person name="Shimojima M."/>
            <person name="Masuda S."/>
            <person name="Iwai M."/>
            <person name="Nobusawa T."/>
            <person name="Narise T."/>
            <person name="Kondo S."/>
            <person name="Saito H."/>
            <person name="Sato R."/>
            <person name="Murakawa M."/>
            <person name="Ihara Y."/>
            <person name="Oshima-Yamada Y."/>
            <person name="Ohtaka K."/>
            <person name="Satoh M."/>
            <person name="Sonobe K."/>
            <person name="Ishii M."/>
            <person name="Ohtani R."/>
            <person name="Kanamori-Sato M."/>
            <person name="Honoki R."/>
            <person name="Miyazaki D."/>
            <person name="Mochizuki H."/>
            <person name="Umetsu J."/>
            <person name="Higashi K."/>
            <person name="Shibata D."/>
            <person name="Kamiya Y."/>
            <person name="Sato N."/>
            <person name="Nakamura Y."/>
            <person name="Tabata S."/>
            <person name="Ida S."/>
            <person name="Kurokawa K."/>
            <person name="Ohta H."/>
        </authorList>
    </citation>
    <scope>NUCLEOTIDE SEQUENCE [LARGE SCALE GENOMIC DNA]</scope>
    <source>
        <strain evidence="8 9">NIES-2285</strain>
    </source>
</reference>
<dbReference type="PANTHER" id="PTHR14978">
    <property type="entry name" value="BETA-CATENIN-LIKE PROTEIN 1 NUCLEAR ASSOCIATED PROTEIN"/>
    <property type="match status" value="1"/>
</dbReference>
<keyword evidence="9" id="KW-1185">Reference proteome</keyword>
<proteinExistence type="predicted"/>
<evidence type="ECO:0000259" key="7">
    <source>
        <dbReference type="SMART" id="SM01156"/>
    </source>
</evidence>
<evidence type="ECO:0000256" key="4">
    <source>
        <dbReference type="ARBA" id="ARBA00023054"/>
    </source>
</evidence>
<dbReference type="InterPro" id="IPR016024">
    <property type="entry name" value="ARM-type_fold"/>
</dbReference>
<dbReference type="SMART" id="SM01156">
    <property type="entry name" value="DUF1716"/>
    <property type="match status" value="1"/>
</dbReference>
<dbReference type="OrthoDB" id="1898821at2759"/>
<dbReference type="InterPro" id="IPR013180">
    <property type="entry name" value="CTNNBL1_N"/>
</dbReference>
<evidence type="ECO:0000256" key="6">
    <source>
        <dbReference type="SAM" id="MobiDB-lite"/>
    </source>
</evidence>
<dbReference type="InterPro" id="IPR039678">
    <property type="entry name" value="CTNNBL1"/>
</dbReference>
<dbReference type="InterPro" id="IPR011989">
    <property type="entry name" value="ARM-like"/>
</dbReference>
<dbReference type="AlphaFoldDB" id="A0A1Y1HQW2"/>
<protein>
    <submittedName>
        <fullName evidence="8">Beta-catenin-like protein 1</fullName>
    </submittedName>
</protein>
<gene>
    <name evidence="8" type="ORF">KFL_000690060</name>
</gene>
<dbReference type="Pfam" id="PF08216">
    <property type="entry name" value="CTNNBL"/>
    <property type="match status" value="1"/>
</dbReference>
<evidence type="ECO:0000313" key="9">
    <source>
        <dbReference type="Proteomes" id="UP000054558"/>
    </source>
</evidence>
<accession>A0A1Y1HQW2</accession>
<evidence type="ECO:0000256" key="2">
    <source>
        <dbReference type="ARBA" id="ARBA00022553"/>
    </source>
</evidence>
<dbReference type="GO" id="GO:0005681">
    <property type="term" value="C:spliceosomal complex"/>
    <property type="evidence" value="ECO:0000318"/>
    <property type="project" value="GO_Central"/>
</dbReference>
<dbReference type="FunFam" id="1.25.10.10:FF:000245">
    <property type="entry name" value="Beta-catenin-like protein 1 isoform A"/>
    <property type="match status" value="1"/>
</dbReference>
<dbReference type="SUPFAM" id="SSF48371">
    <property type="entry name" value="ARM repeat"/>
    <property type="match status" value="1"/>
</dbReference>
<feature type="compositionally biased region" description="Basic and acidic residues" evidence="6">
    <location>
        <begin position="1"/>
        <end position="20"/>
    </location>
</feature>
<dbReference type="Gene3D" id="1.25.10.10">
    <property type="entry name" value="Leucine-rich Repeat Variant"/>
    <property type="match status" value="1"/>
</dbReference>
<evidence type="ECO:0000256" key="5">
    <source>
        <dbReference type="ARBA" id="ARBA00023242"/>
    </source>
</evidence>
<dbReference type="EMBL" id="DF237018">
    <property type="protein sequence ID" value="GAQ81024.1"/>
    <property type="molecule type" value="Genomic_DNA"/>
</dbReference>
<feature type="region of interest" description="Disordered" evidence="6">
    <location>
        <begin position="1"/>
        <end position="36"/>
    </location>
</feature>
<evidence type="ECO:0000313" key="8">
    <source>
        <dbReference type="EMBL" id="GAQ81024.1"/>
    </source>
</evidence>
<keyword evidence="4" id="KW-0175">Coiled coil</keyword>
<name>A0A1Y1HQW2_KLENI</name>
<dbReference type="STRING" id="105231.A0A1Y1HQW2"/>
<comment type="subcellular location">
    <subcellularLocation>
        <location evidence="1">Nucleus</location>
    </subcellularLocation>
</comment>